<dbReference type="AlphaFoldDB" id="A0A2K3KK70"/>
<protein>
    <submittedName>
        <fullName evidence="1">Uncharacterized protein</fullName>
    </submittedName>
</protein>
<sequence length="80" mass="9040">MVNWSRISFHSIARPFMALCSCNGDQSVAQNRRRTIQSRSQALNLNSCSRNSNLFPKSEQTIYTVCHHAARQIHHAARGA</sequence>
<gene>
    <name evidence="1" type="ORF">L195_g055200</name>
</gene>
<evidence type="ECO:0000313" key="1">
    <source>
        <dbReference type="EMBL" id="PNX66643.1"/>
    </source>
</evidence>
<accession>A0A2K3KK70</accession>
<reference evidence="1 2" key="2">
    <citation type="journal article" date="2017" name="Front. Plant Sci.">
        <title>Gene Classification and Mining of Molecular Markers Useful in Red Clover (Trifolium pratense) Breeding.</title>
        <authorList>
            <person name="Istvanek J."/>
            <person name="Dluhosova J."/>
            <person name="Dluhos P."/>
            <person name="Patkova L."/>
            <person name="Nedelnik J."/>
            <person name="Repkova J."/>
        </authorList>
    </citation>
    <scope>NUCLEOTIDE SEQUENCE [LARGE SCALE GENOMIC DNA]</scope>
    <source>
        <strain evidence="2">cv. Tatra</strain>
        <tissue evidence="1">Young leaves</tissue>
    </source>
</reference>
<reference evidence="1 2" key="1">
    <citation type="journal article" date="2014" name="Am. J. Bot.">
        <title>Genome assembly and annotation for red clover (Trifolium pratense; Fabaceae).</title>
        <authorList>
            <person name="Istvanek J."/>
            <person name="Jaros M."/>
            <person name="Krenek A."/>
            <person name="Repkova J."/>
        </authorList>
    </citation>
    <scope>NUCLEOTIDE SEQUENCE [LARGE SCALE GENOMIC DNA]</scope>
    <source>
        <strain evidence="2">cv. Tatra</strain>
        <tissue evidence="1">Young leaves</tissue>
    </source>
</reference>
<name>A0A2K3KK70_TRIPR</name>
<dbReference type="Proteomes" id="UP000236291">
    <property type="component" value="Unassembled WGS sequence"/>
</dbReference>
<organism evidence="1 2">
    <name type="scientific">Trifolium pratense</name>
    <name type="common">Red clover</name>
    <dbReference type="NCBI Taxonomy" id="57577"/>
    <lineage>
        <taxon>Eukaryota</taxon>
        <taxon>Viridiplantae</taxon>
        <taxon>Streptophyta</taxon>
        <taxon>Embryophyta</taxon>
        <taxon>Tracheophyta</taxon>
        <taxon>Spermatophyta</taxon>
        <taxon>Magnoliopsida</taxon>
        <taxon>eudicotyledons</taxon>
        <taxon>Gunneridae</taxon>
        <taxon>Pentapetalae</taxon>
        <taxon>rosids</taxon>
        <taxon>fabids</taxon>
        <taxon>Fabales</taxon>
        <taxon>Fabaceae</taxon>
        <taxon>Papilionoideae</taxon>
        <taxon>50 kb inversion clade</taxon>
        <taxon>NPAAA clade</taxon>
        <taxon>Hologalegina</taxon>
        <taxon>IRL clade</taxon>
        <taxon>Trifolieae</taxon>
        <taxon>Trifolium</taxon>
    </lineage>
</organism>
<dbReference type="EMBL" id="ASHM01099612">
    <property type="protein sequence ID" value="PNX66643.1"/>
    <property type="molecule type" value="Genomic_DNA"/>
</dbReference>
<evidence type="ECO:0000313" key="2">
    <source>
        <dbReference type="Proteomes" id="UP000236291"/>
    </source>
</evidence>
<proteinExistence type="predicted"/>
<comment type="caution">
    <text evidence="1">The sequence shown here is derived from an EMBL/GenBank/DDBJ whole genome shotgun (WGS) entry which is preliminary data.</text>
</comment>